<dbReference type="InterPro" id="IPR002035">
    <property type="entry name" value="VWF_A"/>
</dbReference>
<dbReference type="Proteomes" id="UP001596091">
    <property type="component" value="Unassembled WGS sequence"/>
</dbReference>
<dbReference type="EMBL" id="JBHSPH010000010">
    <property type="protein sequence ID" value="MFC5864495.1"/>
    <property type="molecule type" value="Genomic_DNA"/>
</dbReference>
<evidence type="ECO:0000313" key="3">
    <source>
        <dbReference type="EMBL" id="MFC5864495.1"/>
    </source>
</evidence>
<dbReference type="Gene3D" id="3.40.50.410">
    <property type="entry name" value="von Willebrand factor, type A domain"/>
    <property type="match status" value="1"/>
</dbReference>
<feature type="signal peptide" evidence="1">
    <location>
        <begin position="1"/>
        <end position="25"/>
    </location>
</feature>
<evidence type="ECO:0000259" key="2">
    <source>
        <dbReference type="PROSITE" id="PS50234"/>
    </source>
</evidence>
<comment type="caution">
    <text evidence="3">The sequence shown here is derived from an EMBL/GenBank/DDBJ whole genome shotgun (WGS) entry which is preliminary data.</text>
</comment>
<organism evidence="3 4">
    <name type="scientific">Acidicapsa dinghuensis</name>
    <dbReference type="NCBI Taxonomy" id="2218256"/>
    <lineage>
        <taxon>Bacteria</taxon>
        <taxon>Pseudomonadati</taxon>
        <taxon>Acidobacteriota</taxon>
        <taxon>Terriglobia</taxon>
        <taxon>Terriglobales</taxon>
        <taxon>Acidobacteriaceae</taxon>
        <taxon>Acidicapsa</taxon>
    </lineage>
</organism>
<dbReference type="NCBIfam" id="TIGR03436">
    <property type="entry name" value="acidobact_VWFA"/>
    <property type="match status" value="1"/>
</dbReference>
<protein>
    <submittedName>
        <fullName evidence="3">VWA domain-containing protein</fullName>
    </submittedName>
</protein>
<dbReference type="InterPro" id="IPR036465">
    <property type="entry name" value="vWFA_dom_sf"/>
</dbReference>
<evidence type="ECO:0000256" key="1">
    <source>
        <dbReference type="SAM" id="SignalP"/>
    </source>
</evidence>
<keyword evidence="4" id="KW-1185">Reference proteome</keyword>
<dbReference type="PROSITE" id="PS50234">
    <property type="entry name" value="VWFA"/>
    <property type="match status" value="1"/>
</dbReference>
<sequence length="317" mass="34442">MRSRFFFVTLLAVAGPALLWGQSNAPEQQDDTFTLHVNVKLVSVFTNVTDANGAIVGGLTKEDFAITEDGRPQKISVFERQSELPLNLVLAIDTSGSVHKDMPLEQEAAHKFAHALLRQQDQMSLLEFSNDVRQVVGFTNQPAKIDRGLSTLRGGQATALYDAIFLASDTLAKLSQGSKSTRKILVLVSDGGDTADTVTYADALEHALRGEVMVYSIIDVPIAASAGRDTGGEHAMITLAEQTGGKYFYAESGGLDAAFAKVSEDLRTQYLLGYYPAHQEPGVNFHRIHVTVPRAAAEAFDIRYRTGYYADSHPSSD</sequence>
<dbReference type="CDD" id="cd00198">
    <property type="entry name" value="vWFA"/>
    <property type="match status" value="1"/>
</dbReference>
<dbReference type="RefSeq" id="WP_263333105.1">
    <property type="nucleotide sequence ID" value="NZ_JAGSYH010000001.1"/>
</dbReference>
<reference evidence="4" key="1">
    <citation type="journal article" date="2019" name="Int. J. Syst. Evol. Microbiol.">
        <title>The Global Catalogue of Microorganisms (GCM) 10K type strain sequencing project: providing services to taxonomists for standard genome sequencing and annotation.</title>
        <authorList>
            <consortium name="The Broad Institute Genomics Platform"/>
            <consortium name="The Broad Institute Genome Sequencing Center for Infectious Disease"/>
            <person name="Wu L."/>
            <person name="Ma J."/>
        </authorList>
    </citation>
    <scope>NUCLEOTIDE SEQUENCE [LARGE SCALE GENOMIC DNA]</scope>
    <source>
        <strain evidence="4">JCM 4087</strain>
    </source>
</reference>
<dbReference type="Pfam" id="PF13519">
    <property type="entry name" value="VWA_2"/>
    <property type="match status" value="1"/>
</dbReference>
<keyword evidence="1" id="KW-0732">Signal</keyword>
<evidence type="ECO:0000313" key="4">
    <source>
        <dbReference type="Proteomes" id="UP001596091"/>
    </source>
</evidence>
<dbReference type="SMART" id="SM00327">
    <property type="entry name" value="VWA"/>
    <property type="match status" value="1"/>
</dbReference>
<accession>A0ABW1EKG9</accession>
<dbReference type="InterPro" id="IPR017802">
    <property type="entry name" value="VWFA-rel_acidobac-type"/>
</dbReference>
<proteinExistence type="predicted"/>
<feature type="domain" description="VWFA" evidence="2">
    <location>
        <begin position="87"/>
        <end position="266"/>
    </location>
</feature>
<gene>
    <name evidence="3" type="ORF">ACFPT7_19465</name>
</gene>
<feature type="chain" id="PRO_5046007084" evidence="1">
    <location>
        <begin position="26"/>
        <end position="317"/>
    </location>
</feature>
<name>A0ABW1EKG9_9BACT</name>
<dbReference type="SUPFAM" id="SSF53300">
    <property type="entry name" value="vWA-like"/>
    <property type="match status" value="1"/>
</dbReference>